<dbReference type="AlphaFoldDB" id="A0A0N5ABV9"/>
<sequence>MGGLASVTFYGAGKAVEALKRGVQKKNRKLLTHDRKGLYSIGNTGHKVNDYTKEEILALIDGKTRQSTKVARAIRRGEIGLNLLSDRLFEDYFGVNKLVVGIEVKNQIYIRNKADHILSTIVHEGTHALDYKSGYGIDGVSHWAWEKRAYFYERQFQLALGEQDMLYYSQTRDKDYWLKKYPVANDEYGDSLILIIDNILSWLKLGYKRELWKKEKRMYAYVMCPKCKDKFLETEKYDFFDERRCPKCGNRYVLALFGEKQIDNTIYKFTFDGSPFLDSKIMKYLKERLEEYHFDVDDIVQKIKNWEEGNVIYEGDTLHTYLLTDILDIPELCYIVTPEFLYKRSMAPHIALCPDCGNETVEKTEKTDDMKGCFNKGRFCERCNKWTRGLNGYTYCGNDPVNQTDPTGEIANVIFGGIAGGFIGGVFGFAGSALSQIAGGNGFSAGKAWGAAANGAIVGAARGALIGSGAGIPLAFGVDFAAGMAGSLAEQKISGAPIAPVRAAVDGAFNAVGGRLYGTSHLKNAKNAFIRDALEGAFKGGAYNIADVLDNRLRNAYGVGNKQNLRNAGARNLWNKNSRNPWNSRNPKPTGSRCPQSDCIRPKPLRGMRNPKRRGSSGNGNRNTAHRNDRFSLGSFVRDVVSGAVMGGLASVTFYGAGKAVEALKDRWIKSERLNKIKREPLYDVGNTLYISTIGDGVLNSKDVSKEWIIKNLSGKTRQSTRISELIKQKEVKLNILSDELYEKIVSKDSINSVAFYENGGIYIWRNSPTLLSDIVHEGTHAWDVINKYGYNTKKSRLEYKRYSWNRKCKPLELDMTCQWCIALNELITSDEQFSKYFVIVDNKFGFMDAITDKEKMEAREWGALRGGAYNIADVLDNKLRNAYGVGNKQNPRNAGARNPWNKNSRNPWNSRNPKPTGSRCPQSDCIRPKPLRGMRNPKRRGSSGNGNRNTAHRNDRFSLGSFVRDVVSGAVMGGLASVTFYGAGKAVEALKRGVNREKPIDRRIHSANKNRLYSIGYLAQGTNTFTREEIPGLIEGKTRQATKIARAIRNNEIELNFLGDKWFEEYLGVENNVNGIAIKSKIYIRKDSNRILSDIIHEGTHALDYGERYGVNGLSRWSWEKRAYFYERQFQIVTGNKIKVSVASCGELNLRGICQMDTDASAWLIARGNKVKGRFIEK</sequence>
<evidence type="ECO:0000313" key="3">
    <source>
        <dbReference type="WBParaSite" id="SMUV_0000163501-mRNA-1"/>
    </source>
</evidence>
<feature type="region of interest" description="Disordered" evidence="1">
    <location>
        <begin position="568"/>
        <end position="628"/>
    </location>
</feature>
<keyword evidence="2" id="KW-1185">Reference proteome</keyword>
<evidence type="ECO:0000313" key="2">
    <source>
        <dbReference type="Proteomes" id="UP000046393"/>
    </source>
</evidence>
<protein>
    <submittedName>
        <fullName evidence="3">Zinc ribbon domain-containing protein</fullName>
    </submittedName>
</protein>
<evidence type="ECO:0000256" key="1">
    <source>
        <dbReference type="SAM" id="MobiDB-lite"/>
    </source>
</evidence>
<name>A0A0N5ABV9_9BILA</name>
<dbReference type="Proteomes" id="UP000046393">
    <property type="component" value="Unplaced"/>
</dbReference>
<organism evidence="2 3">
    <name type="scientific">Syphacia muris</name>
    <dbReference type="NCBI Taxonomy" id="451379"/>
    <lineage>
        <taxon>Eukaryota</taxon>
        <taxon>Metazoa</taxon>
        <taxon>Ecdysozoa</taxon>
        <taxon>Nematoda</taxon>
        <taxon>Chromadorea</taxon>
        <taxon>Rhabditida</taxon>
        <taxon>Spirurina</taxon>
        <taxon>Oxyuridomorpha</taxon>
        <taxon>Oxyuroidea</taxon>
        <taxon>Oxyuridae</taxon>
        <taxon>Syphacia</taxon>
    </lineage>
</organism>
<reference evidence="3" key="1">
    <citation type="submission" date="2017-02" db="UniProtKB">
        <authorList>
            <consortium name="WormBaseParasite"/>
        </authorList>
    </citation>
    <scope>IDENTIFICATION</scope>
</reference>
<feature type="compositionally biased region" description="Polar residues" evidence="1">
    <location>
        <begin position="901"/>
        <end position="922"/>
    </location>
</feature>
<dbReference type="WBParaSite" id="SMUV_0000163501-mRNA-1">
    <property type="protein sequence ID" value="SMUV_0000163501-mRNA-1"/>
    <property type="gene ID" value="SMUV_0000163501"/>
</dbReference>
<accession>A0A0N5ABV9</accession>
<feature type="compositionally biased region" description="Basic residues" evidence="1">
    <location>
        <begin position="930"/>
        <end position="942"/>
    </location>
</feature>
<feature type="region of interest" description="Disordered" evidence="1">
    <location>
        <begin position="884"/>
        <end position="955"/>
    </location>
</feature>
<proteinExistence type="predicted"/>
<feature type="compositionally biased region" description="Basic residues" evidence="1">
    <location>
        <begin position="603"/>
        <end position="615"/>
    </location>
</feature>
<feature type="compositionally biased region" description="Polar residues" evidence="1">
    <location>
        <begin position="574"/>
        <end position="595"/>
    </location>
</feature>